<feature type="region of interest" description="Disordered" evidence="1">
    <location>
        <begin position="274"/>
        <end position="296"/>
    </location>
</feature>
<reference evidence="2 3" key="1">
    <citation type="submission" date="2024-11" db="EMBL/GenBank/DDBJ databases">
        <title>Adaptive evolution of stress response genes in parasites aligns with host niche diversity.</title>
        <authorList>
            <person name="Hahn C."/>
            <person name="Resl P."/>
        </authorList>
    </citation>
    <scope>NUCLEOTIDE SEQUENCE [LARGE SCALE GENOMIC DNA]</scope>
    <source>
        <strain evidence="2">EGGRZ-B1_66</strain>
        <tissue evidence="2">Body</tissue>
    </source>
</reference>
<protein>
    <submittedName>
        <fullName evidence="2">Uncharacterized protein</fullName>
    </submittedName>
</protein>
<dbReference type="Proteomes" id="UP001626550">
    <property type="component" value="Unassembled WGS sequence"/>
</dbReference>
<dbReference type="EMBL" id="JBJKFK010001801">
    <property type="protein sequence ID" value="KAL3312206.1"/>
    <property type="molecule type" value="Genomic_DNA"/>
</dbReference>
<gene>
    <name evidence="2" type="ORF">Ciccas_009207</name>
</gene>
<evidence type="ECO:0000313" key="2">
    <source>
        <dbReference type="EMBL" id="KAL3312206.1"/>
    </source>
</evidence>
<proteinExistence type="predicted"/>
<comment type="caution">
    <text evidence="2">The sequence shown here is derived from an EMBL/GenBank/DDBJ whole genome shotgun (WGS) entry which is preliminary data.</text>
</comment>
<evidence type="ECO:0000256" key="1">
    <source>
        <dbReference type="SAM" id="MobiDB-lite"/>
    </source>
</evidence>
<sequence length="469" mass="54158">MSAGFFFRPKTQHEKKLQMIASRFRQKPRQVVDPFVPQSFTLTHIGQSAVSKLNASGLGGVQRVLVEYYIFFLKCIIRDRLSLQDYEQINPTNRRNLLLKKDTLIMKFRRHRRPPADGMLINEEQVYTGDQVIYSDCFCFEVVLPTDPKISEYEICYGYFRQASDCRRAGPEGSVFPLDRELSGWFLQNRKYQRPSIVVCVLGPSRIFSNLQCHVFVTENPEIGMHFVRTVVDYTYGRTDYMRGLENNHDSCQTFSRHKNGPLSALQAKKVRRSRSASKIAPRQTNYAPLSGKNGRSMLFTPGSSAPTYVTRTPLNNERNSFILEETESDSEDPQIFPKSNLISSSWLTSSTPALLLAPISGTELEPLRKRLLQFQLAHEASDQFKLRHFRPSRMTNRPLPDVYHDGPYRGRYRAKSTERACTRPHADETSSLEEADFVCSCSGCQLTRHEQREYKRDHPYKLHYTLHD</sequence>
<organism evidence="2 3">
    <name type="scientific">Cichlidogyrus casuarinus</name>
    <dbReference type="NCBI Taxonomy" id="1844966"/>
    <lineage>
        <taxon>Eukaryota</taxon>
        <taxon>Metazoa</taxon>
        <taxon>Spiralia</taxon>
        <taxon>Lophotrochozoa</taxon>
        <taxon>Platyhelminthes</taxon>
        <taxon>Monogenea</taxon>
        <taxon>Monopisthocotylea</taxon>
        <taxon>Dactylogyridea</taxon>
        <taxon>Ancyrocephalidae</taxon>
        <taxon>Cichlidogyrus</taxon>
    </lineage>
</organism>
<keyword evidence="3" id="KW-1185">Reference proteome</keyword>
<evidence type="ECO:0000313" key="3">
    <source>
        <dbReference type="Proteomes" id="UP001626550"/>
    </source>
</evidence>
<accession>A0ABD2Q0H6</accession>
<dbReference type="AlphaFoldDB" id="A0ABD2Q0H6"/>
<name>A0ABD2Q0H6_9PLAT</name>